<evidence type="ECO:0000313" key="9">
    <source>
        <dbReference type="EMBL" id="SFM47992.1"/>
    </source>
</evidence>
<dbReference type="GO" id="GO:0050660">
    <property type="term" value="F:flavin adenine dinucleotide binding"/>
    <property type="evidence" value="ECO:0007669"/>
    <property type="project" value="InterPro"/>
</dbReference>
<dbReference type="Gene3D" id="1.20.140.10">
    <property type="entry name" value="Butyryl-CoA Dehydrogenase, subunit A, domain 3"/>
    <property type="match status" value="1"/>
</dbReference>
<dbReference type="EMBL" id="FOTW01000021">
    <property type="protein sequence ID" value="SFM47992.1"/>
    <property type="molecule type" value="Genomic_DNA"/>
</dbReference>
<dbReference type="PANTHER" id="PTHR43884">
    <property type="entry name" value="ACYL-COA DEHYDROGENASE"/>
    <property type="match status" value="1"/>
</dbReference>
<dbReference type="AlphaFoldDB" id="A0A1I4R6S0"/>
<evidence type="ECO:0000256" key="3">
    <source>
        <dbReference type="ARBA" id="ARBA00022630"/>
    </source>
</evidence>
<keyword evidence="5" id="KW-0560">Oxidoreductase</keyword>
<dbReference type="InterPro" id="IPR009100">
    <property type="entry name" value="AcylCoA_DH/oxidase_NM_dom_sf"/>
</dbReference>
<keyword evidence="3" id="KW-0285">Flavoprotein</keyword>
<reference evidence="9 10" key="1">
    <citation type="submission" date="2016-10" db="EMBL/GenBank/DDBJ databases">
        <authorList>
            <person name="de Groot N.N."/>
        </authorList>
    </citation>
    <scope>NUCLEOTIDE SEQUENCE [LARGE SCALE GENOMIC DNA]</scope>
    <source>
        <strain evidence="9 10">ATCC 43154</strain>
    </source>
</reference>
<dbReference type="InterPro" id="IPR006091">
    <property type="entry name" value="Acyl-CoA_Oxase/DH_mid-dom"/>
</dbReference>
<organism evidence="9 10">
    <name type="scientific">Rugamonas rubra</name>
    <dbReference type="NCBI Taxonomy" id="758825"/>
    <lineage>
        <taxon>Bacteria</taxon>
        <taxon>Pseudomonadati</taxon>
        <taxon>Pseudomonadota</taxon>
        <taxon>Betaproteobacteria</taxon>
        <taxon>Burkholderiales</taxon>
        <taxon>Oxalobacteraceae</taxon>
        <taxon>Telluria group</taxon>
        <taxon>Rugamonas</taxon>
    </lineage>
</organism>
<feature type="domain" description="Acyl-CoA oxidase/dehydrogenase middle" evidence="7">
    <location>
        <begin position="125"/>
        <end position="219"/>
    </location>
</feature>
<dbReference type="Gene3D" id="2.40.110.10">
    <property type="entry name" value="Butyryl-CoA Dehydrogenase, subunit A, domain 2"/>
    <property type="match status" value="1"/>
</dbReference>
<dbReference type="InterPro" id="IPR037069">
    <property type="entry name" value="AcylCoA_DH/ox_N_sf"/>
</dbReference>
<gene>
    <name evidence="9" type="ORF">SAMN02982985_04214</name>
</gene>
<evidence type="ECO:0000313" key="10">
    <source>
        <dbReference type="Proteomes" id="UP000199470"/>
    </source>
</evidence>
<protein>
    <submittedName>
        <fullName evidence="9">L-prolyl-[peptidyl carrier protein] dehydrogenase</fullName>
    </submittedName>
</protein>
<dbReference type="Pfam" id="PF02771">
    <property type="entry name" value="Acyl-CoA_dh_N"/>
    <property type="match status" value="1"/>
</dbReference>
<dbReference type="GO" id="GO:0003995">
    <property type="term" value="F:acyl-CoA dehydrogenase activity"/>
    <property type="evidence" value="ECO:0007669"/>
    <property type="project" value="InterPro"/>
</dbReference>
<dbReference type="RefSeq" id="WP_093389668.1">
    <property type="nucleotide sequence ID" value="NZ_FOTW01000021.1"/>
</dbReference>
<dbReference type="Pfam" id="PF02770">
    <property type="entry name" value="Acyl-CoA_dh_M"/>
    <property type="match status" value="1"/>
</dbReference>
<dbReference type="InterPro" id="IPR009075">
    <property type="entry name" value="AcylCo_DH/oxidase_C"/>
</dbReference>
<evidence type="ECO:0000259" key="6">
    <source>
        <dbReference type="Pfam" id="PF00441"/>
    </source>
</evidence>
<dbReference type="PANTHER" id="PTHR43884:SF12">
    <property type="entry name" value="ISOVALERYL-COA DEHYDROGENASE, MITOCHONDRIAL-RELATED"/>
    <property type="match status" value="1"/>
</dbReference>
<dbReference type="InterPro" id="IPR013786">
    <property type="entry name" value="AcylCoA_DH/ox_N"/>
</dbReference>
<evidence type="ECO:0000256" key="5">
    <source>
        <dbReference type="ARBA" id="ARBA00023002"/>
    </source>
</evidence>
<dbReference type="InterPro" id="IPR036250">
    <property type="entry name" value="AcylCo_DH-like_C"/>
</dbReference>
<dbReference type="SUPFAM" id="SSF47203">
    <property type="entry name" value="Acyl-CoA dehydrogenase C-terminal domain-like"/>
    <property type="match status" value="1"/>
</dbReference>
<dbReference type="SUPFAM" id="SSF56645">
    <property type="entry name" value="Acyl-CoA dehydrogenase NM domain-like"/>
    <property type="match status" value="1"/>
</dbReference>
<dbReference type="Pfam" id="PF00441">
    <property type="entry name" value="Acyl-CoA_dh_1"/>
    <property type="match status" value="1"/>
</dbReference>
<name>A0A1I4R6S0_9BURK</name>
<proteinExistence type="inferred from homology"/>
<dbReference type="STRING" id="758825.SAMN02982985_04214"/>
<dbReference type="FunFam" id="2.40.110.10:FF:000002">
    <property type="entry name" value="Acyl-CoA dehydrogenase fadE12"/>
    <property type="match status" value="1"/>
</dbReference>
<evidence type="ECO:0000256" key="2">
    <source>
        <dbReference type="ARBA" id="ARBA00009347"/>
    </source>
</evidence>
<keyword evidence="10" id="KW-1185">Reference proteome</keyword>
<feature type="domain" description="Acyl-CoA dehydrogenase/oxidase C-terminal" evidence="6">
    <location>
        <begin position="231"/>
        <end position="379"/>
    </location>
</feature>
<dbReference type="OrthoDB" id="9770681at2"/>
<dbReference type="FunFam" id="1.20.140.10:FF:000001">
    <property type="entry name" value="Acyl-CoA dehydrogenase"/>
    <property type="match status" value="1"/>
</dbReference>
<dbReference type="InterPro" id="IPR006089">
    <property type="entry name" value="Acyl-CoA_DH_CS"/>
</dbReference>
<dbReference type="Gene3D" id="1.10.540.10">
    <property type="entry name" value="Acyl-CoA dehydrogenase/oxidase, N-terminal domain"/>
    <property type="match status" value="1"/>
</dbReference>
<evidence type="ECO:0000256" key="1">
    <source>
        <dbReference type="ARBA" id="ARBA00001974"/>
    </source>
</evidence>
<feature type="domain" description="Acyl-CoA dehydrogenase/oxidase N-terminal" evidence="8">
    <location>
        <begin position="7"/>
        <end position="119"/>
    </location>
</feature>
<dbReference type="PROSITE" id="PS00072">
    <property type="entry name" value="ACYL_COA_DH_1"/>
    <property type="match status" value="1"/>
</dbReference>
<evidence type="ECO:0000256" key="4">
    <source>
        <dbReference type="ARBA" id="ARBA00022827"/>
    </source>
</evidence>
<dbReference type="Proteomes" id="UP000199470">
    <property type="component" value="Unassembled WGS sequence"/>
</dbReference>
<accession>A0A1I4R6S0</accession>
<comment type="similarity">
    <text evidence="2">Belongs to the acyl-CoA dehydrogenase family.</text>
</comment>
<comment type="cofactor">
    <cofactor evidence="1">
        <name>FAD</name>
        <dbReference type="ChEBI" id="CHEBI:57692"/>
    </cofactor>
</comment>
<dbReference type="InterPro" id="IPR046373">
    <property type="entry name" value="Acyl-CoA_Oxase/DH_mid-dom_sf"/>
</dbReference>
<keyword evidence="4" id="KW-0274">FAD</keyword>
<dbReference type="PROSITE" id="PS00073">
    <property type="entry name" value="ACYL_COA_DH_2"/>
    <property type="match status" value="1"/>
</dbReference>
<sequence>MDFRLSSEQQEAISHIQRFAREVLSASASERIASAHFDRNMWTQASEFGLAGLPLPEEWGGSGSGALDTMLAVEALGQGCVDMGLVFSLCAHMFACAVPLWRHGSPELHERYLSGMAKGSLIAANAITEPGSGSDAFAMRSSARRDGEHYILNGEKCFVTNAPVADVFLLYAKTDAHQSYFGISAFLIPRGTHGLTVTTGERKSGLCTSPWGSVHLDDCRVPVWARVGDEGAGATIFHDSMIWERGCLFAAYVGAMERVLQQCVTHARERKQFGRPIGHNQAVSDRLVDFKLRLETSRLLLYRAGWLYDQGLPHEEAIAQSKLWVSECAVQCGLDAVQIFGGAGVCSETGIDRLLLDALPARIFSGTNEIQREFIARHMGLR</sequence>
<evidence type="ECO:0000259" key="7">
    <source>
        <dbReference type="Pfam" id="PF02770"/>
    </source>
</evidence>
<evidence type="ECO:0000259" key="8">
    <source>
        <dbReference type="Pfam" id="PF02771"/>
    </source>
</evidence>